<name>A0A2T2X6Y6_9FIRM</name>
<dbReference type="EMBL" id="PXYT01000012">
    <property type="protein sequence ID" value="PSR30249.1"/>
    <property type="molecule type" value="Genomic_DNA"/>
</dbReference>
<evidence type="ECO:0000313" key="8">
    <source>
        <dbReference type="EMBL" id="PSR30249.1"/>
    </source>
</evidence>
<protein>
    <recommendedName>
        <fullName evidence="7">RsgI N-terminal anti-sigma domain-containing protein</fullName>
    </recommendedName>
</protein>
<evidence type="ECO:0000256" key="2">
    <source>
        <dbReference type="ARBA" id="ARBA00022475"/>
    </source>
</evidence>
<dbReference type="Pfam" id="PF23750">
    <property type="entry name" value="RsgI_M"/>
    <property type="match status" value="1"/>
</dbReference>
<keyword evidence="3" id="KW-0812">Transmembrane</keyword>
<keyword evidence="5" id="KW-0472">Membrane</keyword>
<evidence type="ECO:0000256" key="1">
    <source>
        <dbReference type="ARBA" id="ARBA00004162"/>
    </source>
</evidence>
<evidence type="ECO:0000313" key="9">
    <source>
        <dbReference type="Proteomes" id="UP000242699"/>
    </source>
</evidence>
<reference evidence="8 9" key="1">
    <citation type="journal article" date="2014" name="BMC Genomics">
        <title>Comparison of environmental and isolate Sulfobacillus genomes reveals diverse carbon, sulfur, nitrogen, and hydrogen metabolisms.</title>
        <authorList>
            <person name="Justice N.B."/>
            <person name="Norman A."/>
            <person name="Brown C.T."/>
            <person name="Singh A."/>
            <person name="Thomas B.C."/>
            <person name="Banfield J.F."/>
        </authorList>
    </citation>
    <scope>NUCLEOTIDE SEQUENCE [LARGE SCALE GENOMIC DNA]</scope>
    <source>
        <strain evidence="8">AMDSBA1</strain>
    </source>
</reference>
<dbReference type="AlphaFoldDB" id="A0A2T2X6Y6"/>
<organism evidence="8 9">
    <name type="scientific">Sulfobacillus benefaciens</name>
    <dbReference type="NCBI Taxonomy" id="453960"/>
    <lineage>
        <taxon>Bacteria</taxon>
        <taxon>Bacillati</taxon>
        <taxon>Bacillota</taxon>
        <taxon>Clostridia</taxon>
        <taxon>Eubacteriales</taxon>
        <taxon>Clostridiales Family XVII. Incertae Sedis</taxon>
        <taxon>Sulfobacillus</taxon>
    </lineage>
</organism>
<feature type="region of interest" description="Disordered" evidence="6">
    <location>
        <begin position="270"/>
        <end position="316"/>
    </location>
</feature>
<dbReference type="PROSITE" id="PS51849">
    <property type="entry name" value="RSGI_N"/>
    <property type="match status" value="1"/>
</dbReference>
<dbReference type="Pfam" id="PF12791">
    <property type="entry name" value="RsgI_N"/>
    <property type="match status" value="1"/>
</dbReference>
<comment type="caution">
    <text evidence="8">The sequence shown here is derived from an EMBL/GenBank/DDBJ whole genome shotgun (WGS) entry which is preliminary data.</text>
</comment>
<dbReference type="InterPro" id="IPR024449">
    <property type="entry name" value="Anti-sigma_RsgI_N"/>
</dbReference>
<evidence type="ECO:0000256" key="4">
    <source>
        <dbReference type="ARBA" id="ARBA00022989"/>
    </source>
</evidence>
<dbReference type="GO" id="GO:0005886">
    <property type="term" value="C:plasma membrane"/>
    <property type="evidence" value="ECO:0007669"/>
    <property type="project" value="UniProtKB-SubCell"/>
</dbReference>
<accession>A0A2T2X6Y6</accession>
<feature type="domain" description="RsgI N-terminal anti-sigma" evidence="7">
    <location>
        <begin position="3"/>
        <end position="51"/>
    </location>
</feature>
<evidence type="ECO:0000259" key="7">
    <source>
        <dbReference type="PROSITE" id="PS51849"/>
    </source>
</evidence>
<evidence type="ECO:0000256" key="6">
    <source>
        <dbReference type="SAM" id="MobiDB-lite"/>
    </source>
</evidence>
<comment type="subcellular location">
    <subcellularLocation>
        <location evidence="1">Cell membrane</location>
        <topology evidence="1">Single-pass membrane protein</topology>
    </subcellularLocation>
</comment>
<keyword evidence="4" id="KW-1133">Transmembrane helix</keyword>
<evidence type="ECO:0000256" key="3">
    <source>
        <dbReference type="ARBA" id="ARBA00022692"/>
    </source>
</evidence>
<evidence type="ECO:0000256" key="5">
    <source>
        <dbReference type="ARBA" id="ARBA00023136"/>
    </source>
</evidence>
<proteinExistence type="predicted"/>
<keyword evidence="2" id="KW-1003">Cell membrane</keyword>
<gene>
    <name evidence="8" type="ORF">C7B43_07000</name>
</gene>
<sequence length="350" mass="37873">MGVRAVVIAVDKHRATVLVAGGQFKRVKLNQKKLVVGQEIDLSTLQNFQPVKRALGAITALASIIMGLNAYLSQPSPLATAVLSIDIKPSINMVVGGSAPVVLQTSALDPSGKKLLQQISLQGLPIRQALDKVTRWAQRDGYLTAKRSYVVLGAVSHTSHFGWFSKLCYAERKLLSGHGAWHGQLISVTMVTHKTLRHFADRDVSVGRYLLWKEDQGSIPPSSVSYRKLQQSPLSVLLKRKLHPPRPLPISPIKASAKPLFRSHDPVPLVTRSSPSDPRILPPSPRPPLSTASVRNGADLGCTHGSPHHSGVAGTKGITMANGGAPHLMKKKRPFGAAPVVNMRVFHHLH</sequence>
<dbReference type="InterPro" id="IPR055431">
    <property type="entry name" value="RsgI_M"/>
</dbReference>
<dbReference type="Proteomes" id="UP000242699">
    <property type="component" value="Unassembled WGS sequence"/>
</dbReference>